<protein>
    <submittedName>
        <fullName evidence="2">Collagen triple helix repeat-containing protein</fullName>
    </submittedName>
</protein>
<dbReference type="InterPro" id="IPR008160">
    <property type="entry name" value="Collagen"/>
</dbReference>
<dbReference type="Proteomes" id="UP000184510">
    <property type="component" value="Unassembled WGS sequence"/>
</dbReference>
<name>A0A1M6CR41_9BACT</name>
<dbReference type="RefSeq" id="WP_143157946.1">
    <property type="nucleotide sequence ID" value="NZ_FQYR01000002.1"/>
</dbReference>
<evidence type="ECO:0000313" key="2">
    <source>
        <dbReference type="EMBL" id="SHI63331.1"/>
    </source>
</evidence>
<dbReference type="PANTHER" id="PTHR24023">
    <property type="entry name" value="COLLAGEN ALPHA"/>
    <property type="match status" value="1"/>
</dbReference>
<dbReference type="Pfam" id="PF01391">
    <property type="entry name" value="Collagen"/>
    <property type="match status" value="1"/>
</dbReference>
<organism evidence="2 3">
    <name type="scientific">Rubritalea squalenifaciens DSM 18772</name>
    <dbReference type="NCBI Taxonomy" id="1123071"/>
    <lineage>
        <taxon>Bacteria</taxon>
        <taxon>Pseudomonadati</taxon>
        <taxon>Verrucomicrobiota</taxon>
        <taxon>Verrucomicrobiia</taxon>
        <taxon>Verrucomicrobiales</taxon>
        <taxon>Rubritaleaceae</taxon>
        <taxon>Rubritalea</taxon>
    </lineage>
</organism>
<dbReference type="GO" id="GO:0030020">
    <property type="term" value="F:extracellular matrix structural constituent conferring tensile strength"/>
    <property type="evidence" value="ECO:0007669"/>
    <property type="project" value="TreeGrafter"/>
</dbReference>
<dbReference type="Gene3D" id="1.20.5.320">
    <property type="entry name" value="6-Phosphogluconate Dehydrogenase, domain 3"/>
    <property type="match status" value="1"/>
</dbReference>
<accession>A0A1M6CR41</accession>
<dbReference type="AlphaFoldDB" id="A0A1M6CR41"/>
<dbReference type="InterPro" id="IPR050149">
    <property type="entry name" value="Collagen_superfamily"/>
</dbReference>
<dbReference type="PANTHER" id="PTHR24023:SF1082">
    <property type="entry name" value="COLLAGEN TRIPLE HELIX REPEAT"/>
    <property type="match status" value="1"/>
</dbReference>
<reference evidence="2 3" key="1">
    <citation type="submission" date="2016-11" db="EMBL/GenBank/DDBJ databases">
        <authorList>
            <person name="Jaros S."/>
            <person name="Januszkiewicz K."/>
            <person name="Wedrychowicz H."/>
        </authorList>
    </citation>
    <scope>NUCLEOTIDE SEQUENCE [LARGE SCALE GENOMIC DNA]</scope>
    <source>
        <strain evidence="2 3">DSM 18772</strain>
    </source>
</reference>
<dbReference type="STRING" id="1123071.SAMN02745181_0542"/>
<dbReference type="GO" id="GO:0005615">
    <property type="term" value="C:extracellular space"/>
    <property type="evidence" value="ECO:0007669"/>
    <property type="project" value="TreeGrafter"/>
</dbReference>
<dbReference type="InParanoid" id="A0A1M6CR41"/>
<evidence type="ECO:0000256" key="1">
    <source>
        <dbReference type="SAM" id="MobiDB-lite"/>
    </source>
</evidence>
<feature type="compositionally biased region" description="Low complexity" evidence="1">
    <location>
        <begin position="32"/>
        <end position="75"/>
    </location>
</feature>
<gene>
    <name evidence="2" type="ORF">SAMN02745181_0542</name>
</gene>
<keyword evidence="3" id="KW-1185">Reference proteome</keyword>
<keyword evidence="2" id="KW-0176">Collagen</keyword>
<proteinExistence type="predicted"/>
<feature type="region of interest" description="Disordered" evidence="1">
    <location>
        <begin position="1"/>
        <end position="94"/>
    </location>
</feature>
<evidence type="ECO:0000313" key="3">
    <source>
        <dbReference type="Proteomes" id="UP000184510"/>
    </source>
</evidence>
<sequence>MAEDDPCYFQDPDPELAVGPAGPQGEPGPEGPQGIQGIQGETGPAGPQGPQGVQGIQGEEGPMGPQGFTGATGPAGPMGPQGPQGDPGEDAVVDEESVNPIIVAYNAANGGTGSITFNRDGSPVATVNWVDGLVTTEGDLVVELDITTGPA</sequence>
<dbReference type="GO" id="GO:0031012">
    <property type="term" value="C:extracellular matrix"/>
    <property type="evidence" value="ECO:0007669"/>
    <property type="project" value="TreeGrafter"/>
</dbReference>
<dbReference type="GO" id="GO:0030198">
    <property type="term" value="P:extracellular matrix organization"/>
    <property type="evidence" value="ECO:0007669"/>
    <property type="project" value="TreeGrafter"/>
</dbReference>
<dbReference type="EMBL" id="FQYR01000002">
    <property type="protein sequence ID" value="SHI63331.1"/>
    <property type="molecule type" value="Genomic_DNA"/>
</dbReference>